<organism evidence="2">
    <name type="scientific">Panicum hallii</name>
    <dbReference type="NCBI Taxonomy" id="206008"/>
    <lineage>
        <taxon>Eukaryota</taxon>
        <taxon>Viridiplantae</taxon>
        <taxon>Streptophyta</taxon>
        <taxon>Embryophyta</taxon>
        <taxon>Tracheophyta</taxon>
        <taxon>Spermatophyta</taxon>
        <taxon>Magnoliopsida</taxon>
        <taxon>Liliopsida</taxon>
        <taxon>Poales</taxon>
        <taxon>Poaceae</taxon>
        <taxon>PACMAD clade</taxon>
        <taxon>Panicoideae</taxon>
        <taxon>Panicodae</taxon>
        <taxon>Paniceae</taxon>
        <taxon>Panicinae</taxon>
        <taxon>Panicum</taxon>
        <taxon>Panicum sect. Panicum</taxon>
    </lineage>
</organism>
<protein>
    <submittedName>
        <fullName evidence="2">Uncharacterized protein</fullName>
    </submittedName>
</protein>
<dbReference type="Gramene" id="PVH31686">
    <property type="protein sequence ID" value="PVH31686"/>
    <property type="gene ID" value="PAHAL_9G211800"/>
</dbReference>
<proteinExistence type="predicted"/>
<name>A0A2T8I1Y4_9POAL</name>
<keyword evidence="1" id="KW-1133">Transmembrane helix</keyword>
<keyword evidence="1" id="KW-0812">Transmembrane</keyword>
<accession>A0A2T8I1Y4</accession>
<evidence type="ECO:0000256" key="1">
    <source>
        <dbReference type="SAM" id="Phobius"/>
    </source>
</evidence>
<gene>
    <name evidence="2" type="ORF">PAHAL_9G211800</name>
</gene>
<feature type="transmembrane region" description="Helical" evidence="1">
    <location>
        <begin position="12"/>
        <end position="33"/>
    </location>
</feature>
<evidence type="ECO:0000313" key="2">
    <source>
        <dbReference type="EMBL" id="PVH31686.1"/>
    </source>
</evidence>
<keyword evidence="1" id="KW-0472">Membrane</keyword>
<reference evidence="2" key="1">
    <citation type="submission" date="2018-04" db="EMBL/GenBank/DDBJ databases">
        <title>WGS assembly of Panicum hallii.</title>
        <authorList>
            <person name="Lovell J."/>
            <person name="Jenkins J."/>
            <person name="Lowry D."/>
            <person name="Mamidi S."/>
            <person name="Sreedasyam A."/>
            <person name="Weng X."/>
            <person name="Barry K."/>
            <person name="Bonette J."/>
            <person name="Campitelli B."/>
            <person name="Daum C."/>
            <person name="Gordon S."/>
            <person name="Gould B."/>
            <person name="Lipzen A."/>
            <person name="Macqueen A."/>
            <person name="Palacio-Mejia J."/>
            <person name="Plott C."/>
            <person name="Shakirov E."/>
            <person name="Shu S."/>
            <person name="Yoshinaga Y."/>
            <person name="Zane M."/>
            <person name="Rokhsar D."/>
            <person name="Grimwood J."/>
            <person name="Schmutz J."/>
            <person name="Juenger T."/>
        </authorList>
    </citation>
    <scope>NUCLEOTIDE SEQUENCE [LARGE SCALE GENOMIC DNA]</scope>
    <source>
        <strain evidence="2">FIL2</strain>
    </source>
</reference>
<dbReference type="EMBL" id="CM008054">
    <property type="protein sequence ID" value="PVH31686.1"/>
    <property type="molecule type" value="Genomic_DNA"/>
</dbReference>
<dbReference type="AlphaFoldDB" id="A0A2T8I1Y4"/>
<dbReference type="Proteomes" id="UP000243499">
    <property type="component" value="Chromosome 9"/>
</dbReference>
<feature type="transmembrane region" description="Helical" evidence="1">
    <location>
        <begin position="53"/>
        <end position="76"/>
    </location>
</feature>
<sequence>MRGIRNQRGCSSLFFYASVLVSLGVSFMPDVSMTPASSLVLHLSTWLLEIGGLFHPSKLACFGWCSLIPLAGLLLVDWSSPVRRLASDSGEIGDCLGLSMKKTVCFKRATDRLQT</sequence>